<dbReference type="InterPro" id="IPR051371">
    <property type="entry name" value="Ras_palmitoyltransferase"/>
</dbReference>
<dbReference type="HOGENOM" id="CLU_049758_0_1_1"/>
<keyword evidence="6" id="KW-0472">Membrane</keyword>
<accession>A0A0C9URI4</accession>
<reference evidence="9 10" key="1">
    <citation type="submission" date="2014-06" db="EMBL/GenBank/DDBJ databases">
        <title>Evolutionary Origins and Diversification of the Mycorrhizal Mutualists.</title>
        <authorList>
            <consortium name="DOE Joint Genome Institute"/>
            <consortium name="Mycorrhizal Genomics Consortium"/>
            <person name="Kohler A."/>
            <person name="Kuo A."/>
            <person name="Nagy L.G."/>
            <person name="Floudas D."/>
            <person name="Copeland A."/>
            <person name="Barry K.W."/>
            <person name="Cichocki N."/>
            <person name="Veneault-Fourrey C."/>
            <person name="LaButti K."/>
            <person name="Lindquist E.A."/>
            <person name="Lipzen A."/>
            <person name="Lundell T."/>
            <person name="Morin E."/>
            <person name="Murat C."/>
            <person name="Riley R."/>
            <person name="Ohm R."/>
            <person name="Sun H."/>
            <person name="Tunlid A."/>
            <person name="Henrissat B."/>
            <person name="Grigoriev I.V."/>
            <person name="Hibbett D.S."/>
            <person name="Martin F."/>
        </authorList>
    </citation>
    <scope>NUCLEOTIDE SEQUENCE [LARGE SCALE GENOMIC DNA]</scope>
    <source>
        <strain evidence="9 10">SS14</strain>
    </source>
</reference>
<name>A0A0C9URI4_SPHS4</name>
<evidence type="ECO:0000256" key="2">
    <source>
        <dbReference type="ARBA" id="ARBA00007732"/>
    </source>
</evidence>
<keyword evidence="5" id="KW-0256">Endoplasmic reticulum</keyword>
<dbReference type="GO" id="GO:0005789">
    <property type="term" value="C:endoplasmic reticulum membrane"/>
    <property type="evidence" value="ECO:0007669"/>
    <property type="project" value="UniProtKB-SubCell"/>
</dbReference>
<dbReference type="AlphaFoldDB" id="A0A0C9URI4"/>
<comment type="similarity">
    <text evidence="2">Belongs to the ERF4 family.</text>
</comment>
<evidence type="ECO:0000313" key="10">
    <source>
        <dbReference type="Proteomes" id="UP000054279"/>
    </source>
</evidence>
<organism evidence="9 10">
    <name type="scientific">Sphaerobolus stellatus (strain SS14)</name>
    <dbReference type="NCBI Taxonomy" id="990650"/>
    <lineage>
        <taxon>Eukaryota</taxon>
        <taxon>Fungi</taxon>
        <taxon>Dikarya</taxon>
        <taxon>Basidiomycota</taxon>
        <taxon>Agaricomycotina</taxon>
        <taxon>Agaricomycetes</taxon>
        <taxon>Phallomycetidae</taxon>
        <taxon>Geastrales</taxon>
        <taxon>Sphaerobolaceae</taxon>
        <taxon>Sphaerobolus</taxon>
    </lineage>
</organism>
<feature type="domain" description="Golgin subfamily A member 7/ERF4" evidence="8">
    <location>
        <begin position="156"/>
        <end position="256"/>
    </location>
</feature>
<dbReference type="Pfam" id="PF10256">
    <property type="entry name" value="Erf4"/>
    <property type="match status" value="1"/>
</dbReference>
<dbReference type="PANTHER" id="PTHR13254:SF0">
    <property type="entry name" value="GOLGIN SUBFAMILY A MEMBER 7_ERF4 DOMAIN-CONTAINING PROTEIN"/>
    <property type="match status" value="1"/>
</dbReference>
<keyword evidence="10" id="KW-1185">Reference proteome</keyword>
<evidence type="ECO:0000313" key="9">
    <source>
        <dbReference type="EMBL" id="KIJ27931.1"/>
    </source>
</evidence>
<gene>
    <name evidence="9" type="ORF">M422DRAFT_235825</name>
</gene>
<evidence type="ECO:0000259" key="8">
    <source>
        <dbReference type="Pfam" id="PF10256"/>
    </source>
</evidence>
<proteinExistence type="inferred from homology"/>
<dbReference type="Proteomes" id="UP000054279">
    <property type="component" value="Unassembled WGS sequence"/>
</dbReference>
<feature type="region of interest" description="Disordered" evidence="7">
    <location>
        <begin position="1"/>
        <end position="45"/>
    </location>
</feature>
<dbReference type="PANTHER" id="PTHR13254">
    <property type="entry name" value="GOLGI AUTOANTIGEN, GOLGIN SUBFAMILY A, 7"/>
    <property type="match status" value="1"/>
</dbReference>
<protein>
    <recommendedName>
        <fullName evidence="4">Ras modification protein ERF4</fullName>
    </recommendedName>
</protein>
<evidence type="ECO:0000256" key="3">
    <source>
        <dbReference type="ARBA" id="ARBA00011396"/>
    </source>
</evidence>
<feature type="compositionally biased region" description="Low complexity" evidence="7">
    <location>
        <begin position="1"/>
        <end position="12"/>
    </location>
</feature>
<dbReference type="OrthoDB" id="2190159at2759"/>
<sequence>MDDSLRLLGLKLPPSPPLTHREVDAETEGPESIQTHSQAAAEQAEEQDITFAWHTSTRVSHDVPRPSFLDPLQHPFADPKPTSLGADIDMQKGLELRRNEEPVLGVTKPFEIVRSEHRLSTPKPPKSSYYMGSPAGPTAYLTPPVGQLGVHHPREIVRIEPDYDYGELVQFSSAFPLELQGRITPTQFLETINVLNEGLIRAHSLSSAAFYNTLAVLTFWLSPLFIKDRYRREMEKLAYLIDALNVELYNPARLKSCGREKVHFYLEIEYYKDIGDIPSRAYHNTYYVLQSFRTYTTLSVHISSPVESVVII</sequence>
<comment type="subcellular location">
    <subcellularLocation>
        <location evidence="1">Endoplasmic reticulum membrane</location>
        <topology evidence="1">Peripheral membrane protein</topology>
    </subcellularLocation>
</comment>
<dbReference type="GO" id="GO:0006612">
    <property type="term" value="P:protein targeting to membrane"/>
    <property type="evidence" value="ECO:0007669"/>
    <property type="project" value="TreeGrafter"/>
</dbReference>
<dbReference type="InterPro" id="IPR019383">
    <property type="entry name" value="Golgin_A_7/ERF4"/>
</dbReference>
<dbReference type="EMBL" id="KN837320">
    <property type="protein sequence ID" value="KIJ27931.1"/>
    <property type="molecule type" value="Genomic_DNA"/>
</dbReference>
<evidence type="ECO:0000256" key="6">
    <source>
        <dbReference type="ARBA" id="ARBA00023136"/>
    </source>
</evidence>
<dbReference type="GO" id="GO:0031211">
    <property type="term" value="C:endoplasmic reticulum palmitoyltransferase complex"/>
    <property type="evidence" value="ECO:0007669"/>
    <property type="project" value="TreeGrafter"/>
</dbReference>
<evidence type="ECO:0000256" key="7">
    <source>
        <dbReference type="SAM" id="MobiDB-lite"/>
    </source>
</evidence>
<evidence type="ECO:0000256" key="5">
    <source>
        <dbReference type="ARBA" id="ARBA00022824"/>
    </source>
</evidence>
<comment type="subunit">
    <text evidence="3">Interacts with ERF2.</text>
</comment>
<evidence type="ECO:0000256" key="1">
    <source>
        <dbReference type="ARBA" id="ARBA00004406"/>
    </source>
</evidence>
<evidence type="ECO:0000256" key="4">
    <source>
        <dbReference type="ARBA" id="ARBA00018463"/>
    </source>
</evidence>